<evidence type="ECO:0000313" key="1">
    <source>
        <dbReference type="EMBL" id="SNW62431.1"/>
    </source>
</evidence>
<dbReference type="EMBL" id="LT906555">
    <property type="protein sequence ID" value="SNW62431.1"/>
    <property type="molecule type" value="Genomic_DNA"/>
</dbReference>
<dbReference type="KEGG" id="vg:35382325"/>
<dbReference type="InterPro" id="IPR052050">
    <property type="entry name" value="SecEffector_AnkRepeat"/>
</dbReference>
<protein>
    <submittedName>
        <fullName evidence="1">Ankyrin-repeat protein</fullName>
    </submittedName>
</protein>
<dbReference type="InterPro" id="IPR002110">
    <property type="entry name" value="Ankyrin_rpt"/>
</dbReference>
<gene>
    <name evidence="1" type="ORF">ORPV_527</name>
</gene>
<dbReference type="PANTHER" id="PTHR46586:SF3">
    <property type="entry name" value="ANKYRIN REPEAT-CONTAINING PROTEIN"/>
    <property type="match status" value="1"/>
</dbReference>
<dbReference type="PANTHER" id="PTHR46586">
    <property type="entry name" value="ANKYRIN REPEAT-CONTAINING PROTEIN"/>
    <property type="match status" value="1"/>
</dbReference>
<dbReference type="InterPro" id="IPR036770">
    <property type="entry name" value="Ankyrin_rpt-contain_sf"/>
</dbReference>
<sequence length="588" mass="68124">MEFIITKDCFLYTINNFLDDKERTLLRLVNKELYNTIKGKININSLIQNGNLQTLQYLYYDYDIDQLSLACKYARIDIMRWYFDMMENNKLYEGFDFDFNCLHNTIASKNLDCIKFIIEDKKVPTISQCYDLACLLGNLPIMEYLYDKCVISGDAVVSLIISDDINNLKWFINKLSTPLELDNNIFAIALRNNNTEICEYLMNIGCPYDVDWEDLIFNLSKDTMNWLILSGFDIPSHYLIPYYSYTGELHKLKEYYTAGYMLEKYMMDAAVIAGNLSTVKWLCNPKEINGLERDIVDGCPWDSNTFNLAIQYEHSHILNWIIDNGCIWNADSMDTAILTGNLSIMKWLYRVTDENPLWTSKSFNIAAELGNIEIIKWMLNPKEINIKDADIDVKSSCPWNYKILCQVIRSNSDDIFPIMKLLCNPTPTRHTGRGRDNILGCPRDPIVVCEALSSCRLDIAKWLVNPNGVDGVIYDKQYGFPIDNIIFDIAISKNKREYMDWVLELFMEMGIKIESAFTENSISCAVMSNHLSRVQYLLSKGCKLNKMALEVALIKGNFNMIQWLLDNGCPYDDIIYEKLKNSRIKFPI</sequence>
<reference evidence="1" key="1">
    <citation type="submission" date="2017-08" db="EMBL/GenBank/DDBJ databases">
        <authorList>
            <consortium name="Urmite Genomes"/>
        </authorList>
    </citation>
    <scope>NUCLEOTIDE SEQUENCE [LARGE SCALE GENOMIC DNA]</scope>
    <source>
        <strain evidence="1">IHUMI-LCC2</strain>
    </source>
</reference>
<dbReference type="Proteomes" id="UP000236316">
    <property type="component" value="Segment"/>
</dbReference>
<dbReference type="OrthoDB" id="9388at10239"/>
<dbReference type="Gene3D" id="1.25.40.20">
    <property type="entry name" value="Ankyrin repeat-containing domain"/>
    <property type="match status" value="2"/>
</dbReference>
<dbReference type="GeneID" id="35382325"/>
<accession>A0A2I2L4J4</accession>
<evidence type="ECO:0000313" key="2">
    <source>
        <dbReference type="Proteomes" id="UP000236316"/>
    </source>
</evidence>
<proteinExistence type="predicted"/>
<name>A0A2I2L4J4_9VIRU</name>
<dbReference type="SUPFAM" id="SSF48403">
    <property type="entry name" value="Ankyrin repeat"/>
    <property type="match status" value="1"/>
</dbReference>
<organism evidence="1">
    <name type="scientific">Orpheovirus IHUMI-LCC2</name>
    <dbReference type="NCBI Taxonomy" id="2023057"/>
    <lineage>
        <taxon>Viruses</taxon>
        <taxon>Varidnaviria</taxon>
        <taxon>Bamfordvirae</taxon>
        <taxon>Nucleocytoviricota</taxon>
        <taxon>Megaviricetes</taxon>
        <taxon>Pimascovirales</taxon>
        <taxon>Ocovirineae</taxon>
        <taxon>Orpheoviridae</taxon>
        <taxon>Alphaorpheovirus</taxon>
        <taxon>Alphaorpheovirus massiliense</taxon>
    </lineage>
</organism>
<keyword evidence="2" id="KW-1185">Reference proteome</keyword>
<dbReference type="SMART" id="SM00248">
    <property type="entry name" value="ANK"/>
    <property type="match status" value="4"/>
</dbReference>
<dbReference type="RefSeq" id="YP_009448733.1">
    <property type="nucleotide sequence ID" value="NC_036594.1"/>
</dbReference>